<gene>
    <name evidence="1" type="ORF">L207DRAFT_589807</name>
</gene>
<proteinExistence type="predicted"/>
<dbReference type="STRING" id="1149755.A0A2J6R4L4"/>
<dbReference type="Proteomes" id="UP000235786">
    <property type="component" value="Unassembled WGS sequence"/>
</dbReference>
<reference evidence="1 2" key="1">
    <citation type="submission" date="2016-04" db="EMBL/GenBank/DDBJ databases">
        <title>A degradative enzymes factory behind the ericoid mycorrhizal symbiosis.</title>
        <authorList>
            <consortium name="DOE Joint Genome Institute"/>
            <person name="Martino E."/>
            <person name="Morin E."/>
            <person name="Grelet G."/>
            <person name="Kuo A."/>
            <person name="Kohler A."/>
            <person name="Daghino S."/>
            <person name="Barry K."/>
            <person name="Choi C."/>
            <person name="Cichocki N."/>
            <person name="Clum A."/>
            <person name="Copeland A."/>
            <person name="Hainaut M."/>
            <person name="Haridas S."/>
            <person name="Labutti K."/>
            <person name="Lindquist E."/>
            <person name="Lipzen A."/>
            <person name="Khouja H.-R."/>
            <person name="Murat C."/>
            <person name="Ohm R."/>
            <person name="Olson A."/>
            <person name="Spatafora J."/>
            <person name="Veneault-Fourrey C."/>
            <person name="Henrissat B."/>
            <person name="Grigoriev I."/>
            <person name="Martin F."/>
            <person name="Perotto S."/>
        </authorList>
    </citation>
    <scope>NUCLEOTIDE SEQUENCE [LARGE SCALE GENOMIC DNA]</scope>
    <source>
        <strain evidence="1 2">F</strain>
    </source>
</reference>
<evidence type="ECO:0000313" key="2">
    <source>
        <dbReference type="Proteomes" id="UP000235786"/>
    </source>
</evidence>
<accession>A0A2J6R4L4</accession>
<dbReference type="OrthoDB" id="3597845at2759"/>
<keyword evidence="2" id="KW-1185">Reference proteome</keyword>
<name>A0A2J6R4L4_HYAVF</name>
<protein>
    <submittedName>
        <fullName evidence="1">Uncharacterized protein</fullName>
    </submittedName>
</protein>
<dbReference type="AlphaFoldDB" id="A0A2J6R4L4"/>
<evidence type="ECO:0000313" key="1">
    <source>
        <dbReference type="EMBL" id="PMD33443.1"/>
    </source>
</evidence>
<organism evidence="1 2">
    <name type="scientific">Hyaloscypha variabilis (strain UAMH 11265 / GT02V1 / F)</name>
    <name type="common">Meliniomyces variabilis</name>
    <dbReference type="NCBI Taxonomy" id="1149755"/>
    <lineage>
        <taxon>Eukaryota</taxon>
        <taxon>Fungi</taxon>
        <taxon>Dikarya</taxon>
        <taxon>Ascomycota</taxon>
        <taxon>Pezizomycotina</taxon>
        <taxon>Leotiomycetes</taxon>
        <taxon>Helotiales</taxon>
        <taxon>Hyaloscyphaceae</taxon>
        <taxon>Hyaloscypha</taxon>
        <taxon>Hyaloscypha variabilis</taxon>
    </lineage>
</organism>
<sequence>MENTTSSGLTGGIGAVSSIYTDQYWDSPYSFSAQAGSGEGGDTLYDNPLGLLLLEPQANSSAEQVAQRIEAIFQTATLMAFAREPLAADITVTIVDNTPVYLFDQKVLLILLVPMLAVLLGTVGRYEIEGHDICVGYDPVEIARRGPIVDLAESRDESNDHHLDESGTRLDALDELDPLNEAKPLPVKLRKRY</sequence>
<dbReference type="EMBL" id="KZ613956">
    <property type="protein sequence ID" value="PMD33443.1"/>
    <property type="molecule type" value="Genomic_DNA"/>
</dbReference>